<keyword evidence="2" id="KW-0902">Two-component regulatory system</keyword>
<keyword evidence="1 6" id="KW-0597">Phosphoprotein</keyword>
<dbReference type="InterPro" id="IPR001867">
    <property type="entry name" value="OmpR/PhoB-type_DNA-bd"/>
</dbReference>
<keyword evidence="4 7" id="KW-0238">DNA-binding</keyword>
<dbReference type="GO" id="GO:0032993">
    <property type="term" value="C:protein-DNA complex"/>
    <property type="evidence" value="ECO:0007669"/>
    <property type="project" value="TreeGrafter"/>
</dbReference>
<dbReference type="GO" id="GO:0006355">
    <property type="term" value="P:regulation of DNA-templated transcription"/>
    <property type="evidence" value="ECO:0007669"/>
    <property type="project" value="InterPro"/>
</dbReference>
<reference evidence="10 11" key="1">
    <citation type="submission" date="2019-04" db="EMBL/GenBank/DDBJ databases">
        <title>Trinickia sp. 7GSK02, isolated from subtropical forest soil.</title>
        <authorList>
            <person name="Gao Z.-H."/>
            <person name="Qiu L.-H."/>
        </authorList>
    </citation>
    <scope>NUCLEOTIDE SEQUENCE [LARGE SCALE GENOMIC DNA]</scope>
    <source>
        <strain evidence="10 11">7GSK02</strain>
    </source>
</reference>
<dbReference type="Pfam" id="PF00486">
    <property type="entry name" value="Trans_reg_C"/>
    <property type="match status" value="1"/>
</dbReference>
<name>A0A4U1I115_9BURK</name>
<feature type="domain" description="OmpR/PhoB-type" evidence="9">
    <location>
        <begin position="142"/>
        <end position="241"/>
    </location>
</feature>
<dbReference type="OrthoDB" id="165980at2"/>
<gene>
    <name evidence="10" type="ORF">FAZ69_19455</name>
</gene>
<dbReference type="PROSITE" id="PS50110">
    <property type="entry name" value="RESPONSE_REGULATORY"/>
    <property type="match status" value="1"/>
</dbReference>
<dbReference type="SMART" id="SM00448">
    <property type="entry name" value="REC"/>
    <property type="match status" value="1"/>
</dbReference>
<accession>A0A4U1I115</accession>
<keyword evidence="5" id="KW-0804">Transcription</keyword>
<dbReference type="InterPro" id="IPR011006">
    <property type="entry name" value="CheY-like_superfamily"/>
</dbReference>
<dbReference type="InterPro" id="IPR001789">
    <property type="entry name" value="Sig_transdc_resp-reg_receiver"/>
</dbReference>
<dbReference type="EMBL" id="SWJE01000010">
    <property type="protein sequence ID" value="TKC86822.1"/>
    <property type="molecule type" value="Genomic_DNA"/>
</dbReference>
<dbReference type="PANTHER" id="PTHR48111">
    <property type="entry name" value="REGULATOR OF RPOS"/>
    <property type="match status" value="1"/>
</dbReference>
<dbReference type="InterPro" id="IPR016032">
    <property type="entry name" value="Sig_transdc_resp-reg_C-effctor"/>
</dbReference>
<evidence type="ECO:0000256" key="6">
    <source>
        <dbReference type="PROSITE-ProRule" id="PRU00169"/>
    </source>
</evidence>
<evidence type="ECO:0000256" key="1">
    <source>
        <dbReference type="ARBA" id="ARBA00022553"/>
    </source>
</evidence>
<dbReference type="PANTHER" id="PTHR48111:SF4">
    <property type="entry name" value="DNA-BINDING DUAL TRANSCRIPTIONAL REGULATOR OMPR"/>
    <property type="match status" value="1"/>
</dbReference>
<organism evidence="10 11">
    <name type="scientific">Trinickia terrae</name>
    <dbReference type="NCBI Taxonomy" id="2571161"/>
    <lineage>
        <taxon>Bacteria</taxon>
        <taxon>Pseudomonadati</taxon>
        <taxon>Pseudomonadota</taxon>
        <taxon>Betaproteobacteria</taxon>
        <taxon>Burkholderiales</taxon>
        <taxon>Burkholderiaceae</taxon>
        <taxon>Trinickia</taxon>
    </lineage>
</organism>
<dbReference type="GO" id="GO:0000156">
    <property type="term" value="F:phosphorelay response regulator activity"/>
    <property type="evidence" value="ECO:0007669"/>
    <property type="project" value="TreeGrafter"/>
</dbReference>
<evidence type="ECO:0000256" key="5">
    <source>
        <dbReference type="ARBA" id="ARBA00023163"/>
    </source>
</evidence>
<protein>
    <submittedName>
        <fullName evidence="10">Response regulator</fullName>
    </submittedName>
</protein>
<feature type="modified residue" description="4-aspartylphosphate" evidence="6">
    <location>
        <position position="63"/>
    </location>
</feature>
<keyword evidence="3" id="KW-0805">Transcription regulation</keyword>
<dbReference type="InterPro" id="IPR036388">
    <property type="entry name" value="WH-like_DNA-bd_sf"/>
</dbReference>
<evidence type="ECO:0000259" key="8">
    <source>
        <dbReference type="PROSITE" id="PS50110"/>
    </source>
</evidence>
<proteinExistence type="predicted"/>
<dbReference type="Pfam" id="PF00072">
    <property type="entry name" value="Response_reg"/>
    <property type="match status" value="1"/>
</dbReference>
<dbReference type="Gene3D" id="1.10.10.10">
    <property type="entry name" value="Winged helix-like DNA-binding domain superfamily/Winged helix DNA-binding domain"/>
    <property type="match status" value="1"/>
</dbReference>
<dbReference type="Gene3D" id="3.40.50.2300">
    <property type="match status" value="1"/>
</dbReference>
<evidence type="ECO:0000313" key="10">
    <source>
        <dbReference type="EMBL" id="TKC86822.1"/>
    </source>
</evidence>
<dbReference type="CDD" id="cd00383">
    <property type="entry name" value="trans_reg_C"/>
    <property type="match status" value="1"/>
</dbReference>
<feature type="DNA-binding region" description="OmpR/PhoB-type" evidence="7">
    <location>
        <begin position="142"/>
        <end position="241"/>
    </location>
</feature>
<dbReference type="AlphaFoldDB" id="A0A4U1I115"/>
<evidence type="ECO:0000256" key="4">
    <source>
        <dbReference type="ARBA" id="ARBA00023125"/>
    </source>
</evidence>
<evidence type="ECO:0000256" key="7">
    <source>
        <dbReference type="PROSITE-ProRule" id="PRU01091"/>
    </source>
</evidence>
<evidence type="ECO:0000259" key="9">
    <source>
        <dbReference type="PROSITE" id="PS51755"/>
    </source>
</evidence>
<dbReference type="SUPFAM" id="SSF46894">
    <property type="entry name" value="C-terminal effector domain of the bipartite response regulators"/>
    <property type="match status" value="1"/>
</dbReference>
<dbReference type="RefSeq" id="WP_136896715.1">
    <property type="nucleotide sequence ID" value="NZ_SWJE01000010.1"/>
</dbReference>
<evidence type="ECO:0000313" key="11">
    <source>
        <dbReference type="Proteomes" id="UP000305539"/>
    </source>
</evidence>
<evidence type="ECO:0000256" key="3">
    <source>
        <dbReference type="ARBA" id="ARBA00023015"/>
    </source>
</evidence>
<dbReference type="Proteomes" id="UP000305539">
    <property type="component" value="Unassembled WGS sequence"/>
</dbReference>
<dbReference type="Gene3D" id="6.10.250.690">
    <property type="match status" value="1"/>
</dbReference>
<dbReference type="GO" id="GO:0000976">
    <property type="term" value="F:transcription cis-regulatory region binding"/>
    <property type="evidence" value="ECO:0007669"/>
    <property type="project" value="TreeGrafter"/>
</dbReference>
<dbReference type="InterPro" id="IPR039420">
    <property type="entry name" value="WalR-like"/>
</dbReference>
<dbReference type="SUPFAM" id="SSF52172">
    <property type="entry name" value="CheY-like"/>
    <property type="match status" value="1"/>
</dbReference>
<evidence type="ECO:0000256" key="2">
    <source>
        <dbReference type="ARBA" id="ARBA00023012"/>
    </source>
</evidence>
<feature type="domain" description="Response regulatory" evidence="8">
    <location>
        <begin position="14"/>
        <end position="128"/>
    </location>
</feature>
<dbReference type="SMART" id="SM00862">
    <property type="entry name" value="Trans_reg_C"/>
    <property type="match status" value="1"/>
</dbReference>
<sequence length="248" mass="27520">MKDIEFMDGVRPYHLFVVEGDGAVRDRLCGYLEREKLIVTPMATAAEMLRRVHRVRPDLIVLDVGSPIMSGLGACRKLRAEGDRVPIILLVGHSEEIERVVALEMGADDCLSKPYGHRELLARVRAVLRRTTITPGAPLDSSASIQIGEYVFDVAARSLYRSNNVRVLNTIEYTMLAELATNAGIPVSRERLVAVSHLREDAVSLRAVDAAMVRLRRLLEPDPAVPRYIQTVRGHGYVFVPVATKMPA</sequence>
<dbReference type="GO" id="GO:0005829">
    <property type="term" value="C:cytosol"/>
    <property type="evidence" value="ECO:0007669"/>
    <property type="project" value="TreeGrafter"/>
</dbReference>
<dbReference type="PROSITE" id="PS51755">
    <property type="entry name" value="OMPR_PHOB"/>
    <property type="match status" value="1"/>
</dbReference>
<keyword evidence="11" id="KW-1185">Reference proteome</keyword>
<comment type="caution">
    <text evidence="10">The sequence shown here is derived from an EMBL/GenBank/DDBJ whole genome shotgun (WGS) entry which is preliminary data.</text>
</comment>